<proteinExistence type="inferred from homology"/>
<dbReference type="InterPro" id="IPR034804">
    <property type="entry name" value="SQR/QFR_C/D"/>
</dbReference>
<dbReference type="SUPFAM" id="SSF81343">
    <property type="entry name" value="Fumarate reductase respiratory complex transmembrane subunits"/>
    <property type="match status" value="1"/>
</dbReference>
<keyword evidence="4 5" id="KW-0472">Membrane</keyword>
<sequence>MLSSQSKPQRQYPRSHEPIVWSLFGAGGMVVAFLLPAAVLITGFIAPLGVAELPILSYSLALEFCRSWWGSLFILVCIVLPAFHAAHRLYHGMHDLHLRGANWLMLTVFYGGASGLACATLFYLWILRH</sequence>
<evidence type="ECO:0000256" key="4">
    <source>
        <dbReference type="ARBA" id="ARBA00023136"/>
    </source>
</evidence>
<name>A0ABT3TEE2_9GAMM</name>
<evidence type="ECO:0000256" key="5">
    <source>
        <dbReference type="HAMAP-Rule" id="MF_00709"/>
    </source>
</evidence>
<reference evidence="6" key="1">
    <citation type="submission" date="2019-02" db="EMBL/GenBank/DDBJ databases">
        <authorList>
            <person name="Li S.-H."/>
        </authorList>
    </citation>
    <scope>NUCLEOTIDE SEQUENCE</scope>
    <source>
        <strain evidence="6">IMCC14734</strain>
    </source>
</reference>
<evidence type="ECO:0000256" key="3">
    <source>
        <dbReference type="ARBA" id="ARBA00022989"/>
    </source>
</evidence>
<keyword evidence="2 5" id="KW-0812">Transmembrane</keyword>
<evidence type="ECO:0000256" key="1">
    <source>
        <dbReference type="ARBA" id="ARBA00022475"/>
    </source>
</evidence>
<evidence type="ECO:0000313" key="6">
    <source>
        <dbReference type="EMBL" id="MCX2980681.1"/>
    </source>
</evidence>
<evidence type="ECO:0000256" key="2">
    <source>
        <dbReference type="ARBA" id="ARBA00022692"/>
    </source>
</evidence>
<gene>
    <name evidence="5" type="primary">frdD</name>
    <name evidence="6" type="ORF">EYC98_07295</name>
</gene>
<keyword evidence="1 5" id="KW-1003">Cell membrane</keyword>
<feature type="transmembrane region" description="Helical" evidence="5">
    <location>
        <begin position="102"/>
        <end position="126"/>
    </location>
</feature>
<dbReference type="Gene3D" id="1.20.1300.10">
    <property type="entry name" value="Fumarate reductase/succinate dehydrogenase, transmembrane subunit"/>
    <property type="match status" value="1"/>
</dbReference>
<accession>A0ABT3TEE2</accession>
<comment type="subunit">
    <text evidence="5">Part of an enzyme complex containing four subunits: a flavoprotein (FrdA), an iron-sulfur protein (FrdB), and two hydrophobic anchor proteins (FrdC and FrdD).</text>
</comment>
<feature type="transmembrane region" description="Helical" evidence="5">
    <location>
        <begin position="21"/>
        <end position="48"/>
    </location>
</feature>
<keyword evidence="3 5" id="KW-1133">Transmembrane helix</keyword>
<protein>
    <recommendedName>
        <fullName evidence="5">Fumarate reductase subunit D</fullName>
    </recommendedName>
    <alternativeName>
        <fullName evidence="5">Quinol-fumarate reductase subunit D</fullName>
        <shortName evidence="5">QFR subunit D</shortName>
    </alternativeName>
</protein>
<dbReference type="Pfam" id="PF02313">
    <property type="entry name" value="Fumarate_red_D"/>
    <property type="match status" value="1"/>
</dbReference>
<dbReference type="HAMAP" id="MF_00709">
    <property type="entry name" value="Fumarate_red_D"/>
    <property type="match status" value="1"/>
</dbReference>
<comment type="function">
    <text evidence="5">Anchors the catalytic components of the fumarate reductase complex to the cell membrane, binds quinones.</text>
</comment>
<evidence type="ECO:0000313" key="7">
    <source>
        <dbReference type="Proteomes" id="UP001143362"/>
    </source>
</evidence>
<dbReference type="Proteomes" id="UP001143362">
    <property type="component" value="Unassembled WGS sequence"/>
</dbReference>
<feature type="transmembrane region" description="Helical" evidence="5">
    <location>
        <begin position="68"/>
        <end position="90"/>
    </location>
</feature>
<comment type="caution">
    <text evidence="6">The sequence shown here is derived from an EMBL/GenBank/DDBJ whole genome shotgun (WGS) entry which is preliminary data.</text>
</comment>
<dbReference type="InterPro" id="IPR003418">
    <property type="entry name" value="Fumarate_red_D"/>
</dbReference>
<dbReference type="EMBL" id="SHNN01000001">
    <property type="protein sequence ID" value="MCX2980681.1"/>
    <property type="molecule type" value="Genomic_DNA"/>
</dbReference>
<comment type="subcellular location">
    <subcellularLocation>
        <location evidence="5">Cell membrane</location>
        <topology evidence="5">Multi-pass membrane protein</topology>
    </subcellularLocation>
</comment>
<dbReference type="NCBIfam" id="NF003977">
    <property type="entry name" value="PRK05470.1-1"/>
    <property type="match status" value="1"/>
</dbReference>
<keyword evidence="7" id="KW-1185">Reference proteome</keyword>
<dbReference type="RefSeq" id="WP_279244655.1">
    <property type="nucleotide sequence ID" value="NZ_SHNN01000001.1"/>
</dbReference>
<organism evidence="6 7">
    <name type="scientific">Candidatus Litorirhabdus singularis</name>
    <dbReference type="NCBI Taxonomy" id="2518993"/>
    <lineage>
        <taxon>Bacteria</taxon>
        <taxon>Pseudomonadati</taxon>
        <taxon>Pseudomonadota</taxon>
        <taxon>Gammaproteobacteria</taxon>
        <taxon>Cellvibrionales</taxon>
        <taxon>Halieaceae</taxon>
        <taxon>Candidatus Litorirhabdus</taxon>
    </lineage>
</organism>
<comment type="similarity">
    <text evidence="5">Belongs to the FrdD family.</text>
</comment>